<dbReference type="OrthoDB" id="8901262at2"/>
<dbReference type="Gene3D" id="2.160.20.10">
    <property type="entry name" value="Single-stranded right-handed beta-helix, Pectin lyase-like"/>
    <property type="match status" value="1"/>
</dbReference>
<dbReference type="InterPro" id="IPR006626">
    <property type="entry name" value="PbH1"/>
</dbReference>
<protein>
    <submittedName>
        <fullName evidence="2">DUF1565 domain-containing protein</fullName>
    </submittedName>
</protein>
<feature type="domain" description="IgGFc-binding protein N-terminal" evidence="1">
    <location>
        <begin position="91"/>
        <end position="419"/>
    </location>
</feature>
<evidence type="ECO:0000259" key="1">
    <source>
        <dbReference type="Pfam" id="PF17517"/>
    </source>
</evidence>
<dbReference type="EMBL" id="RQYS01000042">
    <property type="protein sequence ID" value="RRD59477.1"/>
    <property type="molecule type" value="Genomic_DNA"/>
</dbReference>
<dbReference type="InterPro" id="IPR012334">
    <property type="entry name" value="Pectin_lyas_fold"/>
</dbReference>
<evidence type="ECO:0000313" key="3">
    <source>
        <dbReference type="Proteomes" id="UP000278609"/>
    </source>
</evidence>
<gene>
    <name evidence="2" type="ORF">EII40_09670</name>
</gene>
<sequence length="1174" mass="127975">MFSNGTHSTANVKIHFFKTGRDTSFTIPPQGGRHIKLTKNEIEKHLTQPRNTEGKLGLKAGVHITSDQKIIAYYFFDVFANKDMFTLKGRQALGTEFYVPQSSDGFFLNGYSRRTPTTIGYPNSRDMIDVIATENDTKLTFTVPRKCYKMGAYVPAQFYAANTPHIVTLQKGEIFRLAEVEKLDPPATLPPPSGVLSTLGGTHLQSDKPIAVTSGEDLSNYDMMGDQVVPADNLSTLYVVVKGYSNGQVTESTDRVYLTAMYPNTDVTVNTGSGWISLGTGLNPGDMVAYDMGNLSSGAPFVATFKSTEPVACLHSTAEDIHPAAGIVPSLYSLGQSDFSYYQIGDKDKVHNAMMLVYRATCDTNFYIKYTDQVTNQVVDVRLIDRATGMLHPALVGARIDSKGTVPGVDGWEYMRLTLSNRADESLVRISNAASPFSFGYYSGCVNNVPNPNYHQYNSYGYISAFGRWKFETDTIWRCADDPKPQTLLGGYAEHYKWIFPDSSIHEGSNMSSVKATQSGQYVLLMNQGQGTDETRWTADTCWIQDLTFNASIKRFPPEPKPAKIGIPQVFKAITKGMDVSQAICRWTFEGGKPETAIDASPRVVWNSTGKKKVTLNILVDKGVGADRVLCDTTLEMTVDVRPAVNGYFVNGASTGGRRDGSDWENAFPTLEEALSLASQGDYVWVAQGEYTPPKGGSFLIDYDSVHVYGGFKGTETNLNERKPSEYRTVLRGNGNSVVIFDGSTTYTNGFCGTSRDTRLDGFTVLGGTALDGAGILFRAGASGTVANSVVKENTARGHGGGIYIDGAYAGCTSSDDVLIYNTEVSHNRASTGGGLYNNGSSFLSLNNTLSGNMALSGSGFYNSEGRPTLRNTIVWGNLTDGSLGGDVLNGGGSPYWRHCNVSGWGGTLGRDGGNNMDRDPLFLRKGYDSDLTPRKDGDYRLNNSSPSVNFGYNPFVLSGFRTIVGLTLSQPTDGQYVSSLRRDLGGRARIYDDVVDQGAYEYHPNQGTIHLVHSVEIGRYPHVTTSPGQGLHYVRSQSTFTLLLTPESGYTLEGLKVTTGAKSQDELGFMKLTHHADGTVTVHFRHVIDPLKVKLSGVSPVSNVSVEQADEVWSSNGLLYVRTSAPKDVRVYSLTGQLLHRLEGFSGERSLRLSRGVYIVKLGTDTVRKVVVR</sequence>
<proteinExistence type="predicted"/>
<accession>A0A3P1XNL9</accession>
<comment type="caution">
    <text evidence="2">The sequence shown here is derived from an EMBL/GenBank/DDBJ whole genome shotgun (WGS) entry which is preliminary data.</text>
</comment>
<dbReference type="Pfam" id="PF17517">
    <property type="entry name" value="IgGFc_binding"/>
    <property type="match status" value="1"/>
</dbReference>
<dbReference type="SUPFAM" id="SSF51126">
    <property type="entry name" value="Pectin lyase-like"/>
    <property type="match status" value="1"/>
</dbReference>
<dbReference type="SMART" id="SM00710">
    <property type="entry name" value="PbH1"/>
    <property type="match status" value="4"/>
</dbReference>
<organism evidence="2 3">
    <name type="scientific">Tannerella forsythia</name>
    <name type="common">Bacteroides forsythus</name>
    <dbReference type="NCBI Taxonomy" id="28112"/>
    <lineage>
        <taxon>Bacteria</taxon>
        <taxon>Pseudomonadati</taxon>
        <taxon>Bacteroidota</taxon>
        <taxon>Bacteroidia</taxon>
        <taxon>Bacteroidales</taxon>
        <taxon>Tannerellaceae</taxon>
        <taxon>Tannerella</taxon>
    </lineage>
</organism>
<evidence type="ECO:0000313" key="2">
    <source>
        <dbReference type="EMBL" id="RRD59477.1"/>
    </source>
</evidence>
<dbReference type="AlphaFoldDB" id="A0A3P1XNL9"/>
<dbReference type="InterPro" id="IPR011050">
    <property type="entry name" value="Pectin_lyase_fold/virulence"/>
</dbReference>
<dbReference type="Proteomes" id="UP000278609">
    <property type="component" value="Unassembled WGS sequence"/>
</dbReference>
<dbReference type="InterPro" id="IPR035234">
    <property type="entry name" value="IgGFc-bd_N"/>
</dbReference>
<name>A0A3P1XNL9_TANFO</name>
<reference evidence="2 3" key="1">
    <citation type="submission" date="2018-11" db="EMBL/GenBank/DDBJ databases">
        <title>Genomes From Bacteria Associated with the Canine Oral Cavity: a Test Case for Automated Genome-Based Taxonomic Assignment.</title>
        <authorList>
            <person name="Coil D.A."/>
            <person name="Jospin G."/>
            <person name="Darling A.E."/>
            <person name="Wallis C."/>
            <person name="Davis I.J."/>
            <person name="Harris S."/>
            <person name="Eisen J.A."/>
            <person name="Holcombe L.J."/>
            <person name="O'Flynn C."/>
        </authorList>
    </citation>
    <scope>NUCLEOTIDE SEQUENCE [LARGE SCALE GENOMIC DNA]</scope>
    <source>
        <strain evidence="2 3">OH2617_COT-023</strain>
    </source>
</reference>